<dbReference type="PIRSF" id="PIRSF039089">
    <property type="entry name" value="ATP_synthase_gamma"/>
    <property type="match status" value="1"/>
</dbReference>
<organism evidence="12 13">
    <name type="scientific">Brachionus calyciflorus</name>
    <dbReference type="NCBI Taxonomy" id="104777"/>
    <lineage>
        <taxon>Eukaryota</taxon>
        <taxon>Metazoa</taxon>
        <taxon>Spiralia</taxon>
        <taxon>Gnathifera</taxon>
        <taxon>Rotifera</taxon>
        <taxon>Eurotatoria</taxon>
        <taxon>Monogononta</taxon>
        <taxon>Pseudotrocha</taxon>
        <taxon>Ploima</taxon>
        <taxon>Brachionidae</taxon>
        <taxon>Brachionus</taxon>
    </lineage>
</organism>
<dbReference type="FunFam" id="3.40.1380.10:FF:000003">
    <property type="entry name" value="ATP synthase subunit gamma"/>
    <property type="match status" value="1"/>
</dbReference>
<evidence type="ECO:0000256" key="11">
    <source>
        <dbReference type="RuleBase" id="RU004001"/>
    </source>
</evidence>
<dbReference type="PANTHER" id="PTHR11693:SF22">
    <property type="entry name" value="ATP SYNTHASE SUBUNIT GAMMA, MITOCHONDRIAL"/>
    <property type="match status" value="1"/>
</dbReference>
<accession>A0A814BR43</accession>
<evidence type="ECO:0000256" key="10">
    <source>
        <dbReference type="ARBA" id="ARBA00023310"/>
    </source>
</evidence>
<evidence type="ECO:0000256" key="5">
    <source>
        <dbReference type="ARBA" id="ARBA00022792"/>
    </source>
</evidence>
<comment type="similarity">
    <text evidence="2 11">Belongs to the ATPase gamma chain family.</text>
</comment>
<dbReference type="NCBIfam" id="TIGR01146">
    <property type="entry name" value="ATPsyn_F1gamma"/>
    <property type="match status" value="1"/>
</dbReference>
<evidence type="ECO:0000256" key="2">
    <source>
        <dbReference type="ARBA" id="ARBA00007681"/>
    </source>
</evidence>
<evidence type="ECO:0000256" key="9">
    <source>
        <dbReference type="ARBA" id="ARBA00023196"/>
    </source>
</evidence>
<dbReference type="Pfam" id="PF00231">
    <property type="entry name" value="ATP-synt"/>
    <property type="match status" value="1"/>
</dbReference>
<keyword evidence="5" id="KW-0999">Mitochondrion inner membrane</keyword>
<dbReference type="PRINTS" id="PR00126">
    <property type="entry name" value="ATPASEGAMMA"/>
</dbReference>
<keyword evidence="8" id="KW-0472">Membrane</keyword>
<dbReference type="InterPro" id="IPR035968">
    <property type="entry name" value="ATP_synth_F1_ATPase_gsu"/>
</dbReference>
<dbReference type="GO" id="GO:0045259">
    <property type="term" value="C:proton-transporting ATP synthase complex"/>
    <property type="evidence" value="ECO:0007669"/>
    <property type="project" value="UniProtKB-KW"/>
</dbReference>
<dbReference type="FunFam" id="1.10.287.80:FF:000001">
    <property type="entry name" value="ATP synthase gamma chain"/>
    <property type="match status" value="1"/>
</dbReference>
<comment type="subunit">
    <text evidence="11">F-type ATPases have 2 components, CF(1) - the catalytic core - and CF(0) - the membrane proton channel. CF(1) and CF(0) have multiple subunits.</text>
</comment>
<evidence type="ECO:0000313" key="13">
    <source>
        <dbReference type="Proteomes" id="UP000663879"/>
    </source>
</evidence>
<dbReference type="PROSITE" id="PS00153">
    <property type="entry name" value="ATPASE_GAMMA"/>
    <property type="match status" value="1"/>
</dbReference>
<keyword evidence="6 11" id="KW-0406">Ion transport</keyword>
<dbReference type="InterPro" id="IPR023632">
    <property type="entry name" value="ATP_synth_F1_gsu_CS"/>
</dbReference>
<sequence length="295" mass="32699">MFGAVSLMTPVYTQARGYATLKDISRRLKSVKNIQKITKSMKMVSAAKYAKAEKDLKATRPYGQATTVFNEQAEVEAQQENVKKHLIVAVTSDRGLCGAIHSSIVKAVKALLSDEKAQNLDTKIVCIGDKSKSMLQRVYSNNILFSVNDIGKKNVSFLDASVIANEILNSGYEFDSGEILYNKFKTVISYTTTKQPFFSTSLLTNAKNIGLYDSLDAETLKCYQEYQLVSMLFYSLKENSTSELSARMSAMDNASKNAGEMIGKLTLYYNRTRQAVITRELIEIISGASALDAKE</sequence>
<evidence type="ECO:0000256" key="6">
    <source>
        <dbReference type="ARBA" id="ARBA00023065"/>
    </source>
</evidence>
<dbReference type="GO" id="GO:0005743">
    <property type="term" value="C:mitochondrial inner membrane"/>
    <property type="evidence" value="ECO:0007669"/>
    <property type="project" value="UniProtKB-SubCell"/>
</dbReference>
<evidence type="ECO:0000256" key="3">
    <source>
        <dbReference type="ARBA" id="ARBA00022448"/>
    </source>
</evidence>
<dbReference type="GO" id="GO:0046933">
    <property type="term" value="F:proton-transporting ATP synthase activity, rotational mechanism"/>
    <property type="evidence" value="ECO:0007669"/>
    <property type="project" value="InterPro"/>
</dbReference>
<dbReference type="Proteomes" id="UP000663879">
    <property type="component" value="Unassembled WGS sequence"/>
</dbReference>
<evidence type="ECO:0000313" key="12">
    <source>
        <dbReference type="EMBL" id="CAF0932845.1"/>
    </source>
</evidence>
<dbReference type="SUPFAM" id="SSF52943">
    <property type="entry name" value="ATP synthase (F1-ATPase), gamma subunit"/>
    <property type="match status" value="1"/>
</dbReference>
<keyword evidence="7" id="KW-0496">Mitochondrion</keyword>
<evidence type="ECO:0000256" key="7">
    <source>
        <dbReference type="ARBA" id="ARBA00023128"/>
    </source>
</evidence>
<name>A0A814BR43_9BILA</name>
<keyword evidence="13" id="KW-1185">Reference proteome</keyword>
<dbReference type="AlphaFoldDB" id="A0A814BR43"/>
<dbReference type="Gene3D" id="3.40.1380.10">
    <property type="match status" value="1"/>
</dbReference>
<comment type="subcellular location">
    <subcellularLocation>
        <location evidence="1">Mitochondrion inner membrane</location>
        <topology evidence="1">Peripheral membrane protein</topology>
    </subcellularLocation>
</comment>
<keyword evidence="4 11" id="KW-0375">Hydrogen ion transport</keyword>
<evidence type="ECO:0000256" key="1">
    <source>
        <dbReference type="ARBA" id="ARBA00004637"/>
    </source>
</evidence>
<gene>
    <name evidence="12" type="ORF">OXX778_LOCUS13004</name>
</gene>
<proteinExistence type="inferred from homology"/>
<dbReference type="OrthoDB" id="239812at2759"/>
<dbReference type="Gene3D" id="1.10.287.80">
    <property type="entry name" value="ATP synthase, gamma subunit, helix hairpin domain"/>
    <property type="match status" value="2"/>
</dbReference>
<keyword evidence="10 11" id="KW-0066">ATP synthesis</keyword>
<dbReference type="PANTHER" id="PTHR11693">
    <property type="entry name" value="ATP SYNTHASE GAMMA CHAIN"/>
    <property type="match status" value="1"/>
</dbReference>
<reference evidence="12" key="1">
    <citation type="submission" date="2021-02" db="EMBL/GenBank/DDBJ databases">
        <authorList>
            <person name="Nowell W R."/>
        </authorList>
    </citation>
    <scope>NUCLEOTIDE SEQUENCE</scope>
    <source>
        <strain evidence="12">Ploen Becks lab</strain>
    </source>
</reference>
<protein>
    <recommendedName>
        <fullName evidence="11">ATP synthase subunit gamma</fullName>
    </recommendedName>
</protein>
<evidence type="ECO:0000256" key="4">
    <source>
        <dbReference type="ARBA" id="ARBA00022781"/>
    </source>
</evidence>
<dbReference type="CDD" id="cd12151">
    <property type="entry name" value="F1-ATPase_gamma"/>
    <property type="match status" value="1"/>
</dbReference>
<dbReference type="InterPro" id="IPR000131">
    <property type="entry name" value="ATP_synth_F1_gsu"/>
</dbReference>
<keyword evidence="3 11" id="KW-0813">Transport</keyword>
<dbReference type="EMBL" id="CAJNOC010002433">
    <property type="protein sequence ID" value="CAF0932845.1"/>
    <property type="molecule type" value="Genomic_DNA"/>
</dbReference>
<evidence type="ECO:0000256" key="8">
    <source>
        <dbReference type="ARBA" id="ARBA00023136"/>
    </source>
</evidence>
<keyword evidence="9 11" id="KW-0139">CF(1)</keyword>
<comment type="caution">
    <text evidence="12">The sequence shown here is derived from an EMBL/GenBank/DDBJ whole genome shotgun (WGS) entry which is preliminary data.</text>
</comment>